<evidence type="ECO:0000313" key="2">
    <source>
        <dbReference type="EMBL" id="MDC1855220.1"/>
    </source>
</evidence>
<comment type="caution">
    <text evidence="1">The sequence shown here is derived from an EMBL/GenBank/DDBJ whole genome shotgun (WGS) entry which is preliminary data.</text>
</comment>
<proteinExistence type="predicted"/>
<dbReference type="EMBL" id="JAQNSB010000014">
    <property type="protein sequence ID" value="MDC1855220.1"/>
    <property type="molecule type" value="Genomic_DNA"/>
</dbReference>
<dbReference type="EMBL" id="BQNL01000001">
    <property type="protein sequence ID" value="GKH14987.1"/>
    <property type="molecule type" value="Genomic_DNA"/>
</dbReference>
<dbReference type="AlphaFoldDB" id="A0AA37JVF3"/>
<name>A0AA37JVF3_BACUN</name>
<evidence type="ECO:0000313" key="3">
    <source>
        <dbReference type="Proteomes" id="UP001055048"/>
    </source>
</evidence>
<organism evidence="1 3">
    <name type="scientific">Bacteroides uniformis</name>
    <dbReference type="NCBI Taxonomy" id="820"/>
    <lineage>
        <taxon>Bacteria</taxon>
        <taxon>Pseudomonadati</taxon>
        <taxon>Bacteroidota</taxon>
        <taxon>Bacteroidia</taxon>
        <taxon>Bacteroidales</taxon>
        <taxon>Bacteroidaceae</taxon>
        <taxon>Bacteroides</taxon>
    </lineage>
</organism>
<dbReference type="Proteomes" id="UP001214113">
    <property type="component" value="Unassembled WGS sequence"/>
</dbReference>
<reference evidence="2" key="2">
    <citation type="submission" date="2022-10" db="EMBL/GenBank/DDBJ databases">
        <title>Human gut microbiome strain richness.</title>
        <authorList>
            <person name="Chen-Liaw A."/>
        </authorList>
    </citation>
    <scope>NUCLEOTIDE SEQUENCE</scope>
    <source>
        <strain evidence="2">BSD2780061687st1_G10_BSD2780061687b_171204</strain>
    </source>
</reference>
<accession>A0AA37JVF3</accession>
<dbReference type="Proteomes" id="UP001055048">
    <property type="component" value="Unassembled WGS sequence"/>
</dbReference>
<reference evidence="1" key="1">
    <citation type="submission" date="2022-01" db="EMBL/GenBank/DDBJ databases">
        <title>Novel bile acid biosynthetic pathways are enriched in the microbiome of centenarians.</title>
        <authorList>
            <person name="Sato Y."/>
            <person name="Atarashi K."/>
            <person name="Plichta R.D."/>
            <person name="Arai Y."/>
            <person name="Sasajima S."/>
            <person name="Kearney M.S."/>
            <person name="Suda W."/>
            <person name="Takeshita K."/>
            <person name="Sasaki T."/>
            <person name="Okamoto S."/>
            <person name="Skelly N.A."/>
            <person name="Okamura Y."/>
            <person name="Vlamakis H."/>
            <person name="Li Y."/>
            <person name="Tanoue T."/>
            <person name="Takei H."/>
            <person name="Nittono H."/>
            <person name="Narushima S."/>
            <person name="Irie J."/>
            <person name="Itoh H."/>
            <person name="Moriya K."/>
            <person name="Sugiura Y."/>
            <person name="Suematsu M."/>
            <person name="Moritoki N."/>
            <person name="Shibata S."/>
            <person name="Littman R.D."/>
            <person name="Fischbach A.M."/>
            <person name="Uwamino Y."/>
            <person name="Inoue T."/>
            <person name="Honda A."/>
            <person name="Hattori M."/>
            <person name="Murai T."/>
            <person name="Xavier J.R."/>
            <person name="Hirose N."/>
            <person name="Honda K."/>
        </authorList>
    </citation>
    <scope>NUCLEOTIDE SEQUENCE</scope>
    <source>
        <strain evidence="1">CE91-St12</strain>
    </source>
</reference>
<sequence length="113" mass="13313">MDLRIIDFPEYPWKTLDVYKDFSYTFNISPGKKIEGDLFDSSKMKVVSYNENSHVQILAVCDPYGPPFYVRRDIDGLLWSSWVKIEEEHFWQEINGCAAAIKFPPLCTSHYYF</sequence>
<protein>
    <submittedName>
        <fullName evidence="1">Uncharacterized protein</fullName>
    </submittedName>
</protein>
<gene>
    <name evidence="1" type="ORF">CE91St12_31970</name>
    <name evidence="2" type="ORF">POZ22_10590</name>
</gene>
<dbReference type="RefSeq" id="WP_117984019.1">
    <property type="nucleotide sequence ID" value="NZ_BQNL01000001.1"/>
</dbReference>
<evidence type="ECO:0000313" key="1">
    <source>
        <dbReference type="EMBL" id="GKH14987.1"/>
    </source>
</evidence>